<dbReference type="InterPro" id="IPR045584">
    <property type="entry name" value="Pilin-like"/>
</dbReference>
<dbReference type="SUPFAM" id="SSF54523">
    <property type="entry name" value="Pili subunits"/>
    <property type="match status" value="1"/>
</dbReference>
<dbReference type="PANTHER" id="PTHR30093:SF2">
    <property type="entry name" value="TYPE II SECRETION SYSTEM PROTEIN H"/>
    <property type="match status" value="1"/>
</dbReference>
<protein>
    <recommendedName>
        <fullName evidence="2">Type II secretion system protein GspG C-terminal domain-containing protein</fullName>
    </recommendedName>
</protein>
<dbReference type="PROSITE" id="PS00409">
    <property type="entry name" value="PROKAR_NTER_METHYL"/>
    <property type="match status" value="1"/>
</dbReference>
<dbReference type="PANTHER" id="PTHR30093">
    <property type="entry name" value="GENERAL SECRETION PATHWAY PROTEIN G"/>
    <property type="match status" value="1"/>
</dbReference>
<proteinExistence type="predicted"/>
<feature type="non-terminal residue" evidence="1">
    <location>
        <position position="196"/>
    </location>
</feature>
<evidence type="ECO:0000313" key="1">
    <source>
        <dbReference type="EMBL" id="SVD63580.1"/>
    </source>
</evidence>
<dbReference type="Gene3D" id="3.30.700.10">
    <property type="entry name" value="Glycoprotein, Type 4 Pilin"/>
    <property type="match status" value="1"/>
</dbReference>
<reference evidence="1" key="1">
    <citation type="submission" date="2018-05" db="EMBL/GenBank/DDBJ databases">
        <authorList>
            <person name="Lanie J.A."/>
            <person name="Ng W.-L."/>
            <person name="Kazmierczak K.M."/>
            <person name="Andrzejewski T.M."/>
            <person name="Davidsen T.M."/>
            <person name="Wayne K.J."/>
            <person name="Tettelin H."/>
            <person name="Glass J.I."/>
            <person name="Rusch D."/>
            <person name="Podicherti R."/>
            <person name="Tsui H.-C.T."/>
            <person name="Winkler M.E."/>
        </authorList>
    </citation>
    <scope>NUCLEOTIDE SEQUENCE</scope>
</reference>
<sequence>MKLKPSRGFTLIELLVVIAIIAILAALLLPALAKAQYSGKRTVCINNIKQQYLSQVMYSADNNGRFPKRANQISPDYHRWNGNKASIVDVMRGTYVPNRWVLICPITSKSFGDKWPTYAHPAGGEPGGYGGWDTGMNLKPPRPAAHVYVTYMWLANFHMPKYFNGERAWPKNDSECDSDRAFITHRISDSAGSVVW</sequence>
<dbReference type="NCBIfam" id="TIGR02532">
    <property type="entry name" value="IV_pilin_GFxxxE"/>
    <property type="match status" value="1"/>
</dbReference>
<dbReference type="InterPro" id="IPR012902">
    <property type="entry name" value="N_methyl_site"/>
</dbReference>
<evidence type="ECO:0008006" key="2">
    <source>
        <dbReference type="Google" id="ProtNLM"/>
    </source>
</evidence>
<dbReference type="EMBL" id="UINC01163324">
    <property type="protein sequence ID" value="SVD63580.1"/>
    <property type="molecule type" value="Genomic_DNA"/>
</dbReference>
<dbReference type="Pfam" id="PF07963">
    <property type="entry name" value="N_methyl"/>
    <property type="match status" value="1"/>
</dbReference>
<accession>A0A382WYE7</accession>
<gene>
    <name evidence="1" type="ORF">METZ01_LOCUS416434</name>
</gene>
<dbReference type="AlphaFoldDB" id="A0A382WYE7"/>
<organism evidence="1">
    <name type="scientific">marine metagenome</name>
    <dbReference type="NCBI Taxonomy" id="408172"/>
    <lineage>
        <taxon>unclassified sequences</taxon>
        <taxon>metagenomes</taxon>
        <taxon>ecological metagenomes</taxon>
    </lineage>
</organism>
<name>A0A382WYE7_9ZZZZ</name>